<evidence type="ECO:0008006" key="3">
    <source>
        <dbReference type="Google" id="ProtNLM"/>
    </source>
</evidence>
<dbReference type="EMBL" id="JAHXPT010000024">
    <property type="protein sequence ID" value="MBW6411914.1"/>
    <property type="molecule type" value="Genomic_DNA"/>
</dbReference>
<dbReference type="RefSeq" id="WP_219781379.1">
    <property type="nucleotide sequence ID" value="NZ_JAHXPT010000024.1"/>
</dbReference>
<keyword evidence="2" id="KW-1185">Reference proteome</keyword>
<sequence length="120" mass="14127">MEIASVFEIHELAQEFMNNPKIMKKGNNSVLMYDYETESGEYEWTGITFINTVKYRHVKEANIKDYMIKAYNRVVEIKNSNWKNEILSIDGEINNLKHYIVYFDGYGAYEFLSYGVIEGI</sequence>
<organism evidence="1 2">
    <name type="scientific">Clostridium weizhouense</name>
    <dbReference type="NCBI Taxonomy" id="2859781"/>
    <lineage>
        <taxon>Bacteria</taxon>
        <taxon>Bacillati</taxon>
        <taxon>Bacillota</taxon>
        <taxon>Clostridia</taxon>
        <taxon>Eubacteriales</taxon>
        <taxon>Clostridiaceae</taxon>
        <taxon>Clostridium</taxon>
    </lineage>
</organism>
<reference evidence="1 2" key="1">
    <citation type="submission" date="2021-07" db="EMBL/GenBank/DDBJ databases">
        <title>Clostridium weizhouense sp. nov., an anaerobic bacterium isolated from activated sludge of Petroleum wastewater.</title>
        <authorList>
            <person name="Li Q."/>
        </authorList>
    </citation>
    <scope>NUCLEOTIDE SEQUENCE [LARGE SCALE GENOMIC DNA]</scope>
    <source>
        <strain evidence="1 2">YB-6</strain>
    </source>
</reference>
<dbReference type="Proteomes" id="UP001519921">
    <property type="component" value="Unassembled WGS sequence"/>
</dbReference>
<accession>A0ABS7ATE1</accession>
<comment type="caution">
    <text evidence="1">The sequence shown here is derived from an EMBL/GenBank/DDBJ whole genome shotgun (WGS) entry which is preliminary data.</text>
</comment>
<proteinExistence type="predicted"/>
<evidence type="ECO:0000313" key="2">
    <source>
        <dbReference type="Proteomes" id="UP001519921"/>
    </source>
</evidence>
<evidence type="ECO:0000313" key="1">
    <source>
        <dbReference type="EMBL" id="MBW6411914.1"/>
    </source>
</evidence>
<protein>
    <recommendedName>
        <fullName evidence="3">Phage protein</fullName>
    </recommendedName>
</protein>
<gene>
    <name evidence="1" type="ORF">KYD98_17690</name>
</gene>
<name>A0ABS7ATE1_9CLOT</name>